<keyword evidence="1" id="KW-0812">Transmembrane</keyword>
<gene>
    <name evidence="2" type="ORF">T478_0516</name>
</gene>
<evidence type="ECO:0000313" key="3">
    <source>
        <dbReference type="Proteomes" id="UP000030944"/>
    </source>
</evidence>
<reference evidence="2 3" key="1">
    <citation type="journal article" date="2015" name="Proc. Natl. Acad. Sci. U.S.A.">
        <title>Genomic and proteomic characterization of "Candidatus Nitrosopelagicus brevis": An ammonia-oxidizing archaeon from the open ocean.</title>
        <authorList>
            <person name="Santoro A.E."/>
            <person name="Dupont C.L."/>
            <person name="Richter R.A."/>
            <person name="Craig M.T."/>
            <person name="Carini P."/>
            <person name="McIlvin M.R."/>
            <person name="Yang Y."/>
            <person name="Orsi W.D."/>
            <person name="Moran D.M."/>
            <person name="Saito M.A."/>
        </authorList>
    </citation>
    <scope>NUCLEOTIDE SEQUENCE [LARGE SCALE GENOMIC DNA]</scope>
    <source>
        <strain evidence="3">V2</strain>
    </source>
</reference>
<proteinExistence type="predicted"/>
<dbReference type="HOGENOM" id="CLU_1212633_0_0_2"/>
<dbReference type="EMBL" id="CP007026">
    <property type="protein sequence ID" value="AJA92586.1"/>
    <property type="molecule type" value="Genomic_DNA"/>
</dbReference>
<feature type="transmembrane region" description="Helical" evidence="1">
    <location>
        <begin position="216"/>
        <end position="234"/>
    </location>
</feature>
<name>A0A0A7V340_9ARCH</name>
<dbReference type="Proteomes" id="UP000030944">
    <property type="component" value="Chromosome"/>
</dbReference>
<accession>A0A0A7V340</accession>
<feature type="transmembrane region" description="Helical" evidence="1">
    <location>
        <begin position="186"/>
        <end position="204"/>
    </location>
</feature>
<dbReference type="KEGG" id="nbv:T478_0516"/>
<sequence>MIHWVNQFLLGFLIQISKEFSVYSWNSSDENVPKIFKYSNLIVFGAAAGIALLTAFLLNTYYGELFLEHPYLMNILFAPAFGIGFLYGLKISERALQPSETRSAFKRKIMKLFLFFLVIGGLFSSVNFALHGGAMIPDSSLVDDGIVPWATDMITANGGATFLIVSSITIMAAATRRIVGLNGGMLGKIITFAGTFVFFSMISMSLTQSDPTNSQIYLYTCYHAGIIGGAMYQMNRFTSNLNTWEDYMNGQ</sequence>
<dbReference type="AlphaFoldDB" id="A0A0A7V340"/>
<protein>
    <submittedName>
        <fullName evidence="2">Membrane protein, putative</fullName>
    </submittedName>
</protein>
<feature type="transmembrane region" description="Helical" evidence="1">
    <location>
        <begin position="71"/>
        <end position="91"/>
    </location>
</feature>
<evidence type="ECO:0000256" key="1">
    <source>
        <dbReference type="SAM" id="Phobius"/>
    </source>
</evidence>
<dbReference type="RefSeq" id="WP_238573636.1">
    <property type="nucleotide sequence ID" value="NZ_CP007026.1"/>
</dbReference>
<feature type="transmembrane region" description="Helical" evidence="1">
    <location>
        <begin position="112"/>
        <end position="134"/>
    </location>
</feature>
<feature type="transmembrane region" description="Helical" evidence="1">
    <location>
        <begin position="41"/>
        <end position="59"/>
    </location>
</feature>
<organism evidence="2 3">
    <name type="scientific">Candidatus Nitrosopelagicus brevis</name>
    <dbReference type="NCBI Taxonomy" id="1410606"/>
    <lineage>
        <taxon>Archaea</taxon>
        <taxon>Nitrososphaerota</taxon>
    </lineage>
</organism>
<dbReference type="GeneID" id="24816410"/>
<keyword evidence="1" id="KW-0472">Membrane</keyword>
<keyword evidence="1" id="KW-1133">Transmembrane helix</keyword>
<feature type="transmembrane region" description="Helical" evidence="1">
    <location>
        <begin position="154"/>
        <end position="174"/>
    </location>
</feature>
<evidence type="ECO:0000313" key="2">
    <source>
        <dbReference type="EMBL" id="AJA92586.1"/>
    </source>
</evidence>